<organism evidence="1 2">
    <name type="scientific">Kutzneria viridogrisea</name>
    <dbReference type="NCBI Taxonomy" id="47990"/>
    <lineage>
        <taxon>Bacteria</taxon>
        <taxon>Bacillati</taxon>
        <taxon>Actinomycetota</taxon>
        <taxon>Actinomycetes</taxon>
        <taxon>Pseudonocardiales</taxon>
        <taxon>Pseudonocardiaceae</taxon>
        <taxon>Kutzneria</taxon>
    </lineage>
</organism>
<dbReference type="RefSeq" id="WP_182840443.1">
    <property type="nucleotide sequence ID" value="NZ_BAAABQ010000089.1"/>
</dbReference>
<accession>A0ABR6BXT9</accession>
<comment type="caution">
    <text evidence="1">The sequence shown here is derived from an EMBL/GenBank/DDBJ whole genome shotgun (WGS) entry which is preliminary data.</text>
</comment>
<name>A0ABR6BXT9_9PSEU</name>
<dbReference type="Proteomes" id="UP000517916">
    <property type="component" value="Unassembled WGS sequence"/>
</dbReference>
<evidence type="ECO:0000313" key="2">
    <source>
        <dbReference type="Proteomes" id="UP000517916"/>
    </source>
</evidence>
<reference evidence="1 2" key="1">
    <citation type="submission" date="2020-08" db="EMBL/GenBank/DDBJ databases">
        <title>Genomic Encyclopedia of Archaeal and Bacterial Type Strains, Phase II (KMG-II): from individual species to whole genera.</title>
        <authorList>
            <person name="Goeker M."/>
        </authorList>
    </citation>
    <scope>NUCLEOTIDE SEQUENCE [LARGE SCALE GENOMIC DNA]</scope>
    <source>
        <strain evidence="1 2">DSM 43850</strain>
    </source>
</reference>
<gene>
    <name evidence="1" type="ORF">BC739_008974</name>
</gene>
<evidence type="ECO:0000313" key="1">
    <source>
        <dbReference type="EMBL" id="MBA8931722.1"/>
    </source>
</evidence>
<protein>
    <submittedName>
        <fullName evidence="1">Uncharacterized protein</fullName>
    </submittedName>
</protein>
<keyword evidence="2" id="KW-1185">Reference proteome</keyword>
<dbReference type="EMBL" id="JACJID010000009">
    <property type="protein sequence ID" value="MBA8931722.1"/>
    <property type="molecule type" value="Genomic_DNA"/>
</dbReference>
<proteinExistence type="predicted"/>
<sequence>MLRRSVLLAAAIAAVAAALLVPQVIASREARTGALTFSAVQHPVAGVEPLYLRAQFGDHHGQAVIGYAVRPGESNTLLPPGVSRLPGPGEAVVSPGLEALLLSHDGDALRPLFPMGVVSLIAEDGLAEDGELRYYVGDRTVGRDNAVYEFGAPTSPAPSWPFEVVAALASVLGIASLIRTLPMWSWRTFGAQAQR</sequence>